<feature type="binding site" evidence="4">
    <location>
        <position position="289"/>
    </location>
    <ligand>
        <name>S-adenosyl-L-methionine</name>
        <dbReference type="ChEBI" id="CHEBI:59789"/>
    </ligand>
</feature>
<feature type="active site" description="Nucleophile" evidence="4">
    <location>
        <position position="361"/>
    </location>
</feature>
<dbReference type="Gene3D" id="3.40.50.150">
    <property type="entry name" value="Vaccinia Virus protein VP39"/>
    <property type="match status" value="1"/>
</dbReference>
<keyword evidence="1 4" id="KW-0489">Methyltransferase</keyword>
<dbReference type="InterPro" id="IPR029063">
    <property type="entry name" value="SAM-dependent_MTases_sf"/>
</dbReference>
<evidence type="ECO:0000256" key="2">
    <source>
        <dbReference type="ARBA" id="ARBA00022679"/>
    </source>
</evidence>
<gene>
    <name evidence="5" type="ORF">L1F33_12255</name>
</gene>
<dbReference type="Proteomes" id="UP001065265">
    <property type="component" value="Chromosome"/>
</dbReference>
<organism evidence="5 6">
    <name type="scientific">Qipengyuania spongiae</name>
    <dbReference type="NCBI Taxonomy" id="2909673"/>
    <lineage>
        <taxon>Bacteria</taxon>
        <taxon>Pseudomonadati</taxon>
        <taxon>Pseudomonadota</taxon>
        <taxon>Alphaproteobacteria</taxon>
        <taxon>Sphingomonadales</taxon>
        <taxon>Erythrobacteraceae</taxon>
        <taxon>Qipengyuania</taxon>
    </lineage>
</organism>
<reference evidence="5" key="1">
    <citation type="submission" date="2022-02" db="EMBL/GenBank/DDBJ databases">
        <title>Qipengyuania spongiae sp. nov., isolated from marine sponge.</title>
        <authorList>
            <person name="Li Z."/>
            <person name="Zhang M."/>
        </authorList>
    </citation>
    <scope>NUCLEOTIDE SEQUENCE</scope>
    <source>
        <strain evidence="5">PHS-Z21</strain>
    </source>
</reference>
<name>A0ABY5SXE8_9SPHN</name>
<protein>
    <submittedName>
        <fullName evidence="5">Class I SAM-dependent RNA methyltransferase</fullName>
    </submittedName>
</protein>
<evidence type="ECO:0000313" key="5">
    <source>
        <dbReference type="EMBL" id="UVI38995.1"/>
    </source>
</evidence>
<dbReference type="InterPro" id="IPR010280">
    <property type="entry name" value="U5_MeTrfase_fam"/>
</dbReference>
<dbReference type="PROSITE" id="PS51687">
    <property type="entry name" value="SAM_MT_RNA_M5U"/>
    <property type="match status" value="1"/>
</dbReference>
<feature type="binding site" evidence="4">
    <location>
        <position position="335"/>
    </location>
    <ligand>
        <name>S-adenosyl-L-methionine</name>
        <dbReference type="ChEBI" id="CHEBI:59789"/>
    </ligand>
</feature>
<proteinExistence type="inferred from homology"/>
<evidence type="ECO:0000256" key="1">
    <source>
        <dbReference type="ARBA" id="ARBA00022603"/>
    </source>
</evidence>
<evidence type="ECO:0000256" key="4">
    <source>
        <dbReference type="PROSITE-ProRule" id="PRU01024"/>
    </source>
</evidence>
<dbReference type="PANTHER" id="PTHR11061:SF49">
    <property type="entry name" value="23S RRNA (URACIL(1939)-C(5))-METHYLTRANSFERASE RLMD"/>
    <property type="match status" value="1"/>
</dbReference>
<dbReference type="GO" id="GO:0008168">
    <property type="term" value="F:methyltransferase activity"/>
    <property type="evidence" value="ECO:0007669"/>
    <property type="project" value="UniProtKB-KW"/>
</dbReference>
<keyword evidence="3 4" id="KW-0949">S-adenosyl-L-methionine</keyword>
<dbReference type="EMBL" id="CP092471">
    <property type="protein sequence ID" value="UVI38995.1"/>
    <property type="molecule type" value="Genomic_DNA"/>
</dbReference>
<dbReference type="SUPFAM" id="SSF53335">
    <property type="entry name" value="S-adenosyl-L-methionine-dependent methyltransferases"/>
    <property type="match status" value="1"/>
</dbReference>
<keyword evidence="2 4" id="KW-0808">Transferase</keyword>
<evidence type="ECO:0000313" key="6">
    <source>
        <dbReference type="Proteomes" id="UP001065265"/>
    </source>
</evidence>
<dbReference type="GO" id="GO:0032259">
    <property type="term" value="P:methylation"/>
    <property type="evidence" value="ECO:0007669"/>
    <property type="project" value="UniProtKB-KW"/>
</dbReference>
<feature type="binding site" evidence="4">
    <location>
        <position position="269"/>
    </location>
    <ligand>
        <name>S-adenosyl-L-methionine</name>
        <dbReference type="ChEBI" id="CHEBI:59789"/>
    </ligand>
</feature>
<dbReference type="CDD" id="cd02440">
    <property type="entry name" value="AdoMet_MTases"/>
    <property type="match status" value="1"/>
</dbReference>
<feature type="binding site" evidence="4">
    <location>
        <position position="242"/>
    </location>
    <ligand>
        <name>S-adenosyl-L-methionine</name>
        <dbReference type="ChEBI" id="CHEBI:59789"/>
    </ligand>
</feature>
<accession>A0ABY5SXE8</accession>
<dbReference type="RefSeq" id="WP_265558177.1">
    <property type="nucleotide sequence ID" value="NZ_CP092471.1"/>
</dbReference>
<dbReference type="Gene3D" id="2.40.50.1070">
    <property type="match status" value="1"/>
</dbReference>
<comment type="similarity">
    <text evidence="4">Belongs to the class I-like SAM-binding methyltransferase superfamily. RNA M5U methyltransferase family.</text>
</comment>
<evidence type="ECO:0000256" key="3">
    <source>
        <dbReference type="ARBA" id="ARBA00022691"/>
    </source>
</evidence>
<dbReference type="PANTHER" id="PTHR11061">
    <property type="entry name" value="RNA M5U METHYLTRANSFERASE"/>
    <property type="match status" value="1"/>
</dbReference>
<sequence length="403" mass="43332">MSEIHQQGAEPVVRIAAKGDGVTASGRHVAGGVPGDIILAEGKLQRGPHHVDPPCRHFARCGGCQLQHADEDALRQYVTDRVTHAAASQEIAIGKLLPTHLSPPRSRRRATLHGLRTGAGVVLGFREAGSHRIIDITECPVMRPELFDLVIPLRKALAGAAGKRPVDVALTLADQGVDVAISGLELDGLGPTETMLDFAREQNLARLSLDQGFGPENLWEPQPVTVSLSGVPVALPPAAFLQPTLDGEQALVADARSFLGEAATVADLFAGLGTFAFALTPETRVLAVEAARDAHLACLAAANRHARRVSALHRDLFRAPLQPDELNRFEAVLLDPPRAGARDQIREIAASKVERVGYISCNPSSWARDARTLVDAGFRLEILRPVGQFRWSTHVELTSLFLR</sequence>
<keyword evidence="6" id="KW-1185">Reference proteome</keyword>
<dbReference type="Pfam" id="PF05958">
    <property type="entry name" value="tRNA_U5-meth_tr"/>
    <property type="match status" value="1"/>
</dbReference>